<name>A0A4P9XM11_9FUNG</name>
<dbReference type="AlphaFoldDB" id="A0A4P9XM11"/>
<dbReference type="GO" id="GO:0016787">
    <property type="term" value="F:hydrolase activity"/>
    <property type="evidence" value="ECO:0007669"/>
    <property type="project" value="UniProtKB-KW"/>
</dbReference>
<dbReference type="Gene3D" id="3.40.50.1820">
    <property type="entry name" value="alpha/beta hydrolase"/>
    <property type="match status" value="1"/>
</dbReference>
<feature type="chain" id="PRO_5020299795" evidence="1">
    <location>
        <begin position="25"/>
        <end position="385"/>
    </location>
</feature>
<keyword evidence="1" id="KW-0732">Signal</keyword>
<dbReference type="PANTHER" id="PTHR11440">
    <property type="entry name" value="LECITHIN-CHOLESTEROL ACYLTRANSFERASE-RELATED"/>
    <property type="match status" value="1"/>
</dbReference>
<organism evidence="2 3">
    <name type="scientific">Thamnocephalis sphaerospora</name>
    <dbReference type="NCBI Taxonomy" id="78915"/>
    <lineage>
        <taxon>Eukaryota</taxon>
        <taxon>Fungi</taxon>
        <taxon>Fungi incertae sedis</taxon>
        <taxon>Zoopagomycota</taxon>
        <taxon>Zoopagomycotina</taxon>
        <taxon>Zoopagomycetes</taxon>
        <taxon>Zoopagales</taxon>
        <taxon>Sigmoideomycetaceae</taxon>
        <taxon>Thamnocephalis</taxon>
    </lineage>
</organism>
<gene>
    <name evidence="2" type="ORF">THASP1DRAFT_31256</name>
</gene>
<dbReference type="EMBL" id="KZ992791">
    <property type="protein sequence ID" value="RKP06933.1"/>
    <property type="molecule type" value="Genomic_DNA"/>
</dbReference>
<dbReference type="SUPFAM" id="SSF53474">
    <property type="entry name" value="alpha/beta-Hydrolases"/>
    <property type="match status" value="1"/>
</dbReference>
<dbReference type="GO" id="GO:0008374">
    <property type="term" value="F:O-acyltransferase activity"/>
    <property type="evidence" value="ECO:0007669"/>
    <property type="project" value="InterPro"/>
</dbReference>
<dbReference type="Pfam" id="PF02450">
    <property type="entry name" value="LCAT"/>
    <property type="match status" value="1"/>
</dbReference>
<evidence type="ECO:0000313" key="3">
    <source>
        <dbReference type="Proteomes" id="UP000271241"/>
    </source>
</evidence>
<accession>A0A4P9XM11</accession>
<protein>
    <submittedName>
        <fullName evidence="2">Alpha/Beta hydrolase protein</fullName>
    </submittedName>
</protein>
<evidence type="ECO:0000313" key="2">
    <source>
        <dbReference type="EMBL" id="RKP06933.1"/>
    </source>
</evidence>
<feature type="signal peptide" evidence="1">
    <location>
        <begin position="1"/>
        <end position="24"/>
    </location>
</feature>
<dbReference type="InterPro" id="IPR003386">
    <property type="entry name" value="LACT/PDAT_acylTrfase"/>
</dbReference>
<reference evidence="3" key="1">
    <citation type="journal article" date="2018" name="Nat. Microbiol.">
        <title>Leveraging single-cell genomics to expand the fungal tree of life.</title>
        <authorList>
            <person name="Ahrendt S.R."/>
            <person name="Quandt C.A."/>
            <person name="Ciobanu D."/>
            <person name="Clum A."/>
            <person name="Salamov A."/>
            <person name="Andreopoulos B."/>
            <person name="Cheng J.F."/>
            <person name="Woyke T."/>
            <person name="Pelin A."/>
            <person name="Henrissat B."/>
            <person name="Reynolds N.K."/>
            <person name="Benny G.L."/>
            <person name="Smith M.E."/>
            <person name="James T.Y."/>
            <person name="Grigoriev I.V."/>
        </authorList>
    </citation>
    <scope>NUCLEOTIDE SEQUENCE [LARGE SCALE GENOMIC DNA]</scope>
    <source>
        <strain evidence="3">RSA 1356</strain>
    </source>
</reference>
<keyword evidence="3" id="KW-1185">Reference proteome</keyword>
<dbReference type="OrthoDB" id="10250441at2759"/>
<proteinExistence type="predicted"/>
<sequence length="385" mass="42072">MRFLSTVAVVATAVLAVVSDITHAQATAGTFDKLTGDVVVIHGWGGSKLVDTTKNNEVYWLTEEVVNNQVHPPMHLPINNRDDDYHPVKNSGYLESSSFLAYYTPFLNAIQQAAQASAGRFRVHLFDYDFRRDNVDTTQKFVAYLNNIYNGNGKKKMSVISHSMGGVITMAAIHQAPHLIGSVVMAGPPFNGSITALHDKLEGAPVGTNTEVFSADTHFLLRSSFCFFPFDGTGLVRADGSELIIDYFNPINWWVHKLAAPLKSTATSAIGTYQERVAYMIYAVSKAALIKFQMYARPFFPYPKIAILAGNQIPTVYRYPATFAADGSLNVNYANAINVPGDGLISLQSVRPPTGIPHTIFYTANDHMTLLNDLTAVGQAINSVA</sequence>
<evidence type="ECO:0000256" key="1">
    <source>
        <dbReference type="SAM" id="SignalP"/>
    </source>
</evidence>
<keyword evidence="2" id="KW-0378">Hydrolase</keyword>
<dbReference type="Proteomes" id="UP000271241">
    <property type="component" value="Unassembled WGS sequence"/>
</dbReference>
<dbReference type="InterPro" id="IPR029058">
    <property type="entry name" value="AB_hydrolase_fold"/>
</dbReference>
<dbReference type="GO" id="GO:0006629">
    <property type="term" value="P:lipid metabolic process"/>
    <property type="evidence" value="ECO:0007669"/>
    <property type="project" value="InterPro"/>
</dbReference>